<evidence type="ECO:0000313" key="2">
    <source>
        <dbReference type="EMBL" id="KAL2729953.1"/>
    </source>
</evidence>
<feature type="region of interest" description="Disordered" evidence="1">
    <location>
        <begin position="118"/>
        <end position="189"/>
    </location>
</feature>
<proteinExistence type="predicted"/>
<feature type="compositionally biased region" description="Basic and acidic residues" evidence="1">
    <location>
        <begin position="118"/>
        <end position="129"/>
    </location>
</feature>
<sequence length="189" mass="21801">MILIRVRDVPCTVQEFRQLTGGGNQTESFIVGLLIAPENIAPVPADTRASVLPILPVFRADIARFMKKRKRRREREEMEKKERREESQNVCTREKDGVKKKRKQRIYVRCNGTRARVEKMKLGRKDEHRRSVHPTKTRVQKSSSILRSHREEVAASEDPRANGDSTLKSANRDAFPLRELRASQQTGDV</sequence>
<reference evidence="2 3" key="1">
    <citation type="journal article" date="2024" name="Ann. Entomol. Soc. Am.">
        <title>Genomic analyses of the southern and eastern yellowjacket wasps (Hymenoptera: Vespidae) reveal evolutionary signatures of social life.</title>
        <authorList>
            <person name="Catto M.A."/>
            <person name="Caine P.B."/>
            <person name="Orr S.E."/>
            <person name="Hunt B.G."/>
            <person name="Goodisman M.A.D."/>
        </authorList>
    </citation>
    <scope>NUCLEOTIDE SEQUENCE [LARGE SCALE GENOMIC DNA]</scope>
    <source>
        <strain evidence="2">232</strain>
        <tissue evidence="2">Head and thorax</tissue>
    </source>
</reference>
<dbReference type="Proteomes" id="UP001607303">
    <property type="component" value="Unassembled WGS sequence"/>
</dbReference>
<dbReference type="AlphaFoldDB" id="A0ABD2BB35"/>
<gene>
    <name evidence="2" type="ORF">V1477_015764</name>
</gene>
<dbReference type="EMBL" id="JAYRBN010000091">
    <property type="protein sequence ID" value="KAL2729953.1"/>
    <property type="molecule type" value="Genomic_DNA"/>
</dbReference>
<keyword evidence="3" id="KW-1185">Reference proteome</keyword>
<protein>
    <submittedName>
        <fullName evidence="2">Uncharacterized protein</fullName>
    </submittedName>
</protein>
<name>A0ABD2BB35_VESMC</name>
<feature type="compositionally biased region" description="Basic and acidic residues" evidence="1">
    <location>
        <begin position="74"/>
        <end position="97"/>
    </location>
</feature>
<feature type="region of interest" description="Disordered" evidence="1">
    <location>
        <begin position="69"/>
        <end position="103"/>
    </location>
</feature>
<evidence type="ECO:0000256" key="1">
    <source>
        <dbReference type="SAM" id="MobiDB-lite"/>
    </source>
</evidence>
<evidence type="ECO:0000313" key="3">
    <source>
        <dbReference type="Proteomes" id="UP001607303"/>
    </source>
</evidence>
<feature type="compositionally biased region" description="Basic and acidic residues" evidence="1">
    <location>
        <begin position="148"/>
        <end position="161"/>
    </location>
</feature>
<organism evidence="2 3">
    <name type="scientific">Vespula maculifrons</name>
    <name type="common">Eastern yellow jacket</name>
    <name type="synonym">Wasp</name>
    <dbReference type="NCBI Taxonomy" id="7453"/>
    <lineage>
        <taxon>Eukaryota</taxon>
        <taxon>Metazoa</taxon>
        <taxon>Ecdysozoa</taxon>
        <taxon>Arthropoda</taxon>
        <taxon>Hexapoda</taxon>
        <taxon>Insecta</taxon>
        <taxon>Pterygota</taxon>
        <taxon>Neoptera</taxon>
        <taxon>Endopterygota</taxon>
        <taxon>Hymenoptera</taxon>
        <taxon>Apocrita</taxon>
        <taxon>Aculeata</taxon>
        <taxon>Vespoidea</taxon>
        <taxon>Vespidae</taxon>
        <taxon>Vespinae</taxon>
        <taxon>Vespula</taxon>
    </lineage>
</organism>
<feature type="compositionally biased region" description="Basic residues" evidence="1">
    <location>
        <begin position="130"/>
        <end position="139"/>
    </location>
</feature>
<comment type="caution">
    <text evidence="2">The sequence shown here is derived from an EMBL/GenBank/DDBJ whole genome shotgun (WGS) entry which is preliminary data.</text>
</comment>
<accession>A0ABD2BB35</accession>